<feature type="region of interest" description="Disordered" evidence="14">
    <location>
        <begin position="528"/>
        <end position="559"/>
    </location>
</feature>
<evidence type="ECO:0000256" key="12">
    <source>
        <dbReference type="PROSITE-ProRule" id="PRU01094"/>
    </source>
</evidence>
<keyword evidence="10 15" id="KW-0472">Membrane</keyword>
<evidence type="ECO:0000256" key="7">
    <source>
        <dbReference type="ARBA" id="ARBA00022837"/>
    </source>
</evidence>
<name>A0AAU9L7B0_9STRA</name>
<keyword evidence="13" id="KW-0175">Coiled coil</keyword>
<feature type="transmembrane region" description="Helical" evidence="15">
    <location>
        <begin position="243"/>
        <end position="266"/>
    </location>
</feature>
<keyword evidence="4" id="KW-0050">Antiport</keyword>
<keyword evidence="4" id="KW-0813">Transport</keyword>
<dbReference type="PANTHER" id="PTHR14009">
    <property type="entry name" value="LEUCINE ZIPPER-EF-HAND CONTAINING TRANSMEMBRANE PROTEIN"/>
    <property type="match status" value="1"/>
</dbReference>
<evidence type="ECO:0000256" key="3">
    <source>
        <dbReference type="ARBA" id="ARBA00020557"/>
    </source>
</evidence>
<keyword evidence="9 12" id="KW-0496">Mitochondrion</keyword>
<dbReference type="PANTHER" id="PTHR14009:SF1">
    <property type="entry name" value="MITOCHONDRIAL PROTON_CALCIUM EXCHANGER PROTEIN"/>
    <property type="match status" value="1"/>
</dbReference>
<evidence type="ECO:0000256" key="1">
    <source>
        <dbReference type="ARBA" id="ARBA00004434"/>
    </source>
</evidence>
<organism evidence="18 19">
    <name type="scientific">Peronospora belbahrii</name>
    <dbReference type="NCBI Taxonomy" id="622444"/>
    <lineage>
        <taxon>Eukaryota</taxon>
        <taxon>Sar</taxon>
        <taxon>Stramenopiles</taxon>
        <taxon>Oomycota</taxon>
        <taxon>Peronosporomycetes</taxon>
        <taxon>Peronosporales</taxon>
        <taxon>Peronosporaceae</taxon>
        <taxon>Peronospora</taxon>
    </lineage>
</organism>
<dbReference type="Proteomes" id="UP001160483">
    <property type="component" value="Unassembled WGS sequence"/>
</dbReference>
<feature type="compositionally biased region" description="Basic residues" evidence="14">
    <location>
        <begin position="793"/>
        <end position="807"/>
    </location>
</feature>
<evidence type="ECO:0000256" key="9">
    <source>
        <dbReference type="ARBA" id="ARBA00023128"/>
    </source>
</evidence>
<accession>A0AAU9L7B0</accession>
<comment type="similarity">
    <text evidence="2">Belongs to the LETM1 family.</text>
</comment>
<evidence type="ECO:0000256" key="11">
    <source>
        <dbReference type="ARBA" id="ARBA00031360"/>
    </source>
</evidence>
<feature type="region of interest" description="Disordered" evidence="14">
    <location>
        <begin position="780"/>
        <end position="807"/>
    </location>
</feature>
<dbReference type="PROSITE" id="PS51758">
    <property type="entry name" value="LETM1_RBD"/>
    <property type="match status" value="1"/>
</dbReference>
<keyword evidence="5 15" id="KW-0812">Transmembrane</keyword>
<feature type="domain" description="Letm1 RBD" evidence="17">
    <location>
        <begin position="289"/>
        <end position="579"/>
    </location>
</feature>
<feature type="domain" description="EF-hand" evidence="16">
    <location>
        <begin position="684"/>
        <end position="719"/>
    </location>
</feature>
<comment type="caution">
    <text evidence="18">The sequence shown here is derived from an EMBL/GenBank/DDBJ whole genome shotgun (WGS) entry which is preliminary data.</text>
</comment>
<keyword evidence="7" id="KW-0106">Calcium</keyword>
<dbReference type="Gene3D" id="1.10.238.10">
    <property type="entry name" value="EF-hand"/>
    <property type="match status" value="1"/>
</dbReference>
<dbReference type="InterPro" id="IPR018247">
    <property type="entry name" value="EF_Hand_1_Ca_BS"/>
</dbReference>
<dbReference type="CDD" id="cd00051">
    <property type="entry name" value="EFh"/>
    <property type="match status" value="1"/>
</dbReference>
<dbReference type="InterPro" id="IPR011992">
    <property type="entry name" value="EF-hand-dom_pair"/>
</dbReference>
<evidence type="ECO:0000313" key="19">
    <source>
        <dbReference type="Proteomes" id="UP001160483"/>
    </source>
</evidence>
<evidence type="ECO:0000256" key="5">
    <source>
        <dbReference type="ARBA" id="ARBA00022692"/>
    </source>
</evidence>
<dbReference type="GO" id="GO:0005509">
    <property type="term" value="F:calcium ion binding"/>
    <property type="evidence" value="ECO:0007669"/>
    <property type="project" value="InterPro"/>
</dbReference>
<feature type="compositionally biased region" description="Basic and acidic residues" evidence="14">
    <location>
        <begin position="528"/>
        <end position="542"/>
    </location>
</feature>
<dbReference type="GO" id="GO:0030003">
    <property type="term" value="P:intracellular monoatomic cation homeostasis"/>
    <property type="evidence" value="ECO:0007669"/>
    <property type="project" value="TreeGrafter"/>
</dbReference>
<feature type="domain" description="EF-hand" evidence="16">
    <location>
        <begin position="721"/>
        <end position="756"/>
    </location>
</feature>
<feature type="compositionally biased region" description="Low complexity" evidence="14">
    <location>
        <begin position="575"/>
        <end position="588"/>
    </location>
</feature>
<evidence type="ECO:0000256" key="15">
    <source>
        <dbReference type="SAM" id="Phobius"/>
    </source>
</evidence>
<evidence type="ECO:0000256" key="4">
    <source>
        <dbReference type="ARBA" id="ARBA00022449"/>
    </source>
</evidence>
<evidence type="ECO:0000256" key="10">
    <source>
        <dbReference type="ARBA" id="ARBA00023136"/>
    </source>
</evidence>
<feature type="region of interest" description="Disordered" evidence="14">
    <location>
        <begin position="575"/>
        <end position="601"/>
    </location>
</feature>
<feature type="compositionally biased region" description="Basic and acidic residues" evidence="14">
    <location>
        <begin position="780"/>
        <end position="792"/>
    </location>
</feature>
<dbReference type="PROSITE" id="PS00018">
    <property type="entry name" value="EF_HAND_1"/>
    <property type="match status" value="2"/>
</dbReference>
<dbReference type="GO" id="GO:0005743">
    <property type="term" value="C:mitochondrial inner membrane"/>
    <property type="evidence" value="ECO:0007669"/>
    <property type="project" value="UniProtKB-SubCell"/>
</dbReference>
<reference evidence="18" key="1">
    <citation type="submission" date="2021-11" db="EMBL/GenBank/DDBJ databases">
        <authorList>
            <person name="Islam A."/>
            <person name="Islam S."/>
            <person name="Flora M.S."/>
            <person name="Rahman M."/>
            <person name="Ziaur R.M."/>
            <person name="Epstein J.H."/>
            <person name="Hassan M."/>
            <person name="Klassen M."/>
            <person name="Woodard K."/>
            <person name="Webb A."/>
            <person name="Webby R.J."/>
            <person name="El Zowalaty M.E."/>
        </authorList>
    </citation>
    <scope>NUCLEOTIDE SEQUENCE</scope>
    <source>
        <strain evidence="18">Pbs3</strain>
    </source>
</reference>
<keyword evidence="8 15" id="KW-1133">Transmembrane helix</keyword>
<dbReference type="InterPro" id="IPR002048">
    <property type="entry name" value="EF_hand_dom"/>
</dbReference>
<feature type="coiled-coil region" evidence="13">
    <location>
        <begin position="626"/>
        <end position="688"/>
    </location>
</feature>
<dbReference type="SMART" id="SM00054">
    <property type="entry name" value="EFh"/>
    <property type="match status" value="2"/>
</dbReference>
<dbReference type="InterPro" id="IPR044202">
    <property type="entry name" value="LETM1/MDM38-like"/>
</dbReference>
<evidence type="ECO:0000256" key="13">
    <source>
        <dbReference type="SAM" id="Coils"/>
    </source>
</evidence>
<sequence length="807" mass="90283">MLQSSLRHVTRPQRLLRLTGGGVLSHAPPRIHNITCSSSKLSNVVLVSSSHETSSFLMRPLLLQYSPRQYYTQARMFSGLPMKPSTSSVDAPPTPAEAAALKKKIAAARRRRSKIRVQEEKLESALEKGGERRMIRVQDVEKELPKMPERAVTLLKRTPELTMKGIKAVAHALQVLATDPAAVKAWLVKMKGKVKHEIDHYWLGTKLLYADVSTSTRILRRLLKGNALSRRERKQLQRTVADLLRLVPFAFFVVVPFMELLLPVALKMFPNMLPSTYKDSFQREEDMKRQLQLRVALAGFLQDTVKEIMQDTRDTEGVSEERKATASEVMSFVERAQRGEPLTSEETLQVAKLFSDELMLDNISRPQLVGMCRFMGVQPYGNDNLLRFQLRNRIRQLKKDDQDIIWEGLDSLDKEELQMACMERGMRATGLTKAGYIRQMRQWLDLSINKNVPASLLIMSRALNITAADNLEEALATSMSSMDEEVVTEVALAANASTEGETAEMRKLKLDSIRYQNEMIADEEKFRDEAHKKDSEAQKQAESEAAATQAAATAAADTQTEVEQVITDVIMERAQTQPAPAASTASSAVSETKSEEDASVPPKTIENIVSLEELSALESLAFKSLVEKERQAVSQLKQNKHDMDVEGLLAAGRIGVQATENRTAGRMMKKLESMLSNLEVEIEEVDRHVGDRLNILDRDSDGVLSAEELRDAVMTILRKANTQEDVEWVISHIDEDNDGKIALEELVAWIAKCRESLEATGRISLQEPTDTCAEAAAAAEAEKTKVDKADKAKVKRANSRKKKEKGH</sequence>
<proteinExistence type="inferred from homology"/>
<evidence type="ECO:0000256" key="8">
    <source>
        <dbReference type="ARBA" id="ARBA00022989"/>
    </source>
</evidence>
<dbReference type="PROSITE" id="PS50222">
    <property type="entry name" value="EF_HAND_2"/>
    <property type="match status" value="2"/>
</dbReference>
<keyword evidence="6" id="KW-0999">Mitochondrion inner membrane</keyword>
<dbReference type="GO" id="GO:0015297">
    <property type="term" value="F:antiporter activity"/>
    <property type="evidence" value="ECO:0007669"/>
    <property type="project" value="UniProtKB-KW"/>
</dbReference>
<evidence type="ECO:0000259" key="16">
    <source>
        <dbReference type="PROSITE" id="PS50222"/>
    </source>
</evidence>
<evidence type="ECO:0000313" key="18">
    <source>
        <dbReference type="EMBL" id="CAH0480993.1"/>
    </source>
</evidence>
<dbReference type="InterPro" id="IPR033122">
    <property type="entry name" value="LETM1-like_RBD"/>
</dbReference>
<dbReference type="GO" id="GO:0043022">
    <property type="term" value="F:ribosome binding"/>
    <property type="evidence" value="ECO:0007669"/>
    <property type="project" value="InterPro"/>
</dbReference>
<comment type="subcellular location">
    <subcellularLocation>
        <location evidence="1">Mitochondrion inner membrane</location>
        <topology evidence="1">Single-pass membrane protein</topology>
    </subcellularLocation>
</comment>
<dbReference type="SUPFAM" id="SSF47473">
    <property type="entry name" value="EF-hand"/>
    <property type="match status" value="1"/>
</dbReference>
<gene>
    <name evidence="18" type="ORF">PBS003_LOCUS7603</name>
</gene>
<dbReference type="Pfam" id="PF07766">
    <property type="entry name" value="LETM1_RBD"/>
    <property type="match status" value="1"/>
</dbReference>
<evidence type="ECO:0000256" key="2">
    <source>
        <dbReference type="ARBA" id="ARBA00009584"/>
    </source>
</evidence>
<evidence type="ECO:0000256" key="6">
    <source>
        <dbReference type="ARBA" id="ARBA00022792"/>
    </source>
</evidence>
<dbReference type="Pfam" id="PF13499">
    <property type="entry name" value="EF-hand_7"/>
    <property type="match status" value="1"/>
</dbReference>
<evidence type="ECO:0000259" key="17">
    <source>
        <dbReference type="PROSITE" id="PS51758"/>
    </source>
</evidence>
<dbReference type="AlphaFoldDB" id="A0AAU9L7B0"/>
<protein>
    <recommendedName>
        <fullName evidence="3">Mitochondrial proton/calcium exchanger protein</fullName>
    </recommendedName>
    <alternativeName>
        <fullName evidence="11">Leucine zipper-EF-hand-containing transmembrane protein 1</fullName>
    </alternativeName>
</protein>
<dbReference type="EMBL" id="CAKKTJ010000326">
    <property type="protein sequence ID" value="CAH0480993.1"/>
    <property type="molecule type" value="Genomic_DNA"/>
</dbReference>
<evidence type="ECO:0000256" key="14">
    <source>
        <dbReference type="SAM" id="MobiDB-lite"/>
    </source>
</evidence>
<feature type="compositionally biased region" description="Low complexity" evidence="14">
    <location>
        <begin position="543"/>
        <end position="559"/>
    </location>
</feature>